<protein>
    <recommendedName>
        <fullName evidence="3">DUF559 domain-containing protein</fullName>
    </recommendedName>
</protein>
<keyword evidence="2" id="KW-1185">Reference proteome</keyword>
<name>A0A813DRD9_POLGL</name>
<comment type="caution">
    <text evidence="1">The sequence shown here is derived from an EMBL/GenBank/DDBJ whole genome shotgun (WGS) entry which is preliminary data.</text>
</comment>
<reference evidence="1" key="1">
    <citation type="submission" date="2021-02" db="EMBL/GenBank/DDBJ databases">
        <authorList>
            <person name="Dougan E. K."/>
            <person name="Rhodes N."/>
            <person name="Thang M."/>
            <person name="Chan C."/>
        </authorList>
    </citation>
    <scope>NUCLEOTIDE SEQUENCE</scope>
</reference>
<evidence type="ECO:0000313" key="1">
    <source>
        <dbReference type="EMBL" id="CAE8591835.1"/>
    </source>
</evidence>
<dbReference type="EMBL" id="CAJNNV010005253">
    <property type="protein sequence ID" value="CAE8591835.1"/>
    <property type="molecule type" value="Genomic_DNA"/>
</dbReference>
<organism evidence="1 2">
    <name type="scientific">Polarella glacialis</name>
    <name type="common">Dinoflagellate</name>
    <dbReference type="NCBI Taxonomy" id="89957"/>
    <lineage>
        <taxon>Eukaryota</taxon>
        <taxon>Sar</taxon>
        <taxon>Alveolata</taxon>
        <taxon>Dinophyceae</taxon>
        <taxon>Suessiales</taxon>
        <taxon>Suessiaceae</taxon>
        <taxon>Polarella</taxon>
    </lineage>
</organism>
<evidence type="ECO:0008006" key="3">
    <source>
        <dbReference type="Google" id="ProtNLM"/>
    </source>
</evidence>
<gene>
    <name evidence="1" type="ORF">PGLA1383_LOCUS10496</name>
</gene>
<dbReference type="Proteomes" id="UP000654075">
    <property type="component" value="Unassembled WGS sequence"/>
</dbReference>
<dbReference type="AlphaFoldDB" id="A0A813DRD9"/>
<accession>A0A813DRD9</accession>
<dbReference type="OrthoDB" id="445037at2759"/>
<evidence type="ECO:0000313" key="2">
    <source>
        <dbReference type="Proteomes" id="UP000654075"/>
    </source>
</evidence>
<sequence length="219" mass="24608">MTWEWWQENVRGSTCKLDVTCNDCSQRAIQTSIGSMKFGSGFGCICRKKTEAKLLRWLQERFGQDTVTTQVLGCVNPETGRNLPFDFGLYGESVLIELDGDIGHFGQGWGGNSDDDGGVPVRDLLKERWAILAGRTVIRLLQADVYRNTSEWQVFLSNAVEAARADPRSQVVTQDSPKYKSGKYFDLRLTKKKRRVCSLDVWADGFHCPELEVSTTAAK</sequence>
<proteinExistence type="predicted"/>